<dbReference type="SUPFAM" id="SSF53597">
    <property type="entry name" value="Dihydrofolate reductase-like"/>
    <property type="match status" value="1"/>
</dbReference>
<dbReference type="PROSITE" id="PS00075">
    <property type="entry name" value="DHFR_1"/>
    <property type="match status" value="1"/>
</dbReference>
<dbReference type="InterPro" id="IPR012259">
    <property type="entry name" value="DHFR"/>
</dbReference>
<evidence type="ECO:0000256" key="6">
    <source>
        <dbReference type="ARBA" id="ARBA00023002"/>
    </source>
</evidence>
<dbReference type="GO" id="GO:0046655">
    <property type="term" value="P:folic acid metabolic process"/>
    <property type="evidence" value="ECO:0007669"/>
    <property type="project" value="TreeGrafter"/>
</dbReference>
<dbReference type="GO" id="GO:0050661">
    <property type="term" value="F:NADP binding"/>
    <property type="evidence" value="ECO:0007669"/>
    <property type="project" value="InterPro"/>
</dbReference>
<name>A0A427XLM7_9TREE</name>
<dbReference type="Proteomes" id="UP000279236">
    <property type="component" value="Unassembled WGS sequence"/>
</dbReference>
<dbReference type="CDD" id="cd00209">
    <property type="entry name" value="DHFR"/>
    <property type="match status" value="1"/>
</dbReference>
<dbReference type="GO" id="GO:0005739">
    <property type="term" value="C:mitochondrion"/>
    <property type="evidence" value="ECO:0007669"/>
    <property type="project" value="TreeGrafter"/>
</dbReference>
<dbReference type="GO" id="GO:0004146">
    <property type="term" value="F:dihydrofolate reductase activity"/>
    <property type="evidence" value="ECO:0007669"/>
    <property type="project" value="UniProtKB-EC"/>
</dbReference>
<comment type="caution">
    <text evidence="9">The sequence shown here is derived from an EMBL/GenBank/DDBJ whole genome shotgun (WGS) entry which is preliminary data.</text>
</comment>
<evidence type="ECO:0000256" key="2">
    <source>
        <dbReference type="ARBA" id="ARBA00012856"/>
    </source>
</evidence>
<keyword evidence="5" id="KW-0521">NADP</keyword>
<dbReference type="GO" id="GO:0046452">
    <property type="term" value="P:dihydrofolate metabolic process"/>
    <property type="evidence" value="ECO:0007669"/>
    <property type="project" value="TreeGrafter"/>
</dbReference>
<feature type="domain" description="DHFR" evidence="8">
    <location>
        <begin position="6"/>
        <end position="192"/>
    </location>
</feature>
<dbReference type="GeneID" id="39593976"/>
<dbReference type="PANTHER" id="PTHR48069">
    <property type="entry name" value="DIHYDROFOLATE REDUCTASE"/>
    <property type="match status" value="1"/>
</dbReference>
<dbReference type="GO" id="GO:0006730">
    <property type="term" value="P:one-carbon metabolic process"/>
    <property type="evidence" value="ECO:0007669"/>
    <property type="project" value="UniProtKB-KW"/>
</dbReference>
<dbReference type="InterPro" id="IPR017925">
    <property type="entry name" value="DHFR_CS"/>
</dbReference>
<dbReference type="InterPro" id="IPR024072">
    <property type="entry name" value="DHFR-like_dom_sf"/>
</dbReference>
<dbReference type="Pfam" id="PF00186">
    <property type="entry name" value="DHFR_1"/>
    <property type="match status" value="1"/>
</dbReference>
<evidence type="ECO:0000256" key="1">
    <source>
        <dbReference type="ARBA" id="ARBA00004903"/>
    </source>
</evidence>
<comment type="pathway">
    <text evidence="1">Cofactor biosynthesis; tetrahydrofolate biosynthesis; 5,6,7,8-tetrahydrofolate from 7,8-dihydrofolate: step 1/1.</text>
</comment>
<keyword evidence="10" id="KW-1185">Reference proteome</keyword>
<dbReference type="STRING" id="105984.A0A427XLM7"/>
<dbReference type="Gene3D" id="3.40.430.10">
    <property type="entry name" value="Dihydrofolate Reductase, subunit A"/>
    <property type="match status" value="1"/>
</dbReference>
<evidence type="ECO:0000259" key="8">
    <source>
        <dbReference type="PROSITE" id="PS51330"/>
    </source>
</evidence>
<dbReference type="GO" id="GO:0046654">
    <property type="term" value="P:tetrahydrofolate biosynthetic process"/>
    <property type="evidence" value="ECO:0007669"/>
    <property type="project" value="UniProtKB-UniPathway"/>
</dbReference>
<dbReference type="PANTHER" id="PTHR48069:SF3">
    <property type="entry name" value="DIHYDROFOLATE REDUCTASE"/>
    <property type="match status" value="1"/>
</dbReference>
<dbReference type="UniPathway" id="UPA00077">
    <property type="reaction ID" value="UER00158"/>
</dbReference>
<evidence type="ECO:0000256" key="4">
    <source>
        <dbReference type="ARBA" id="ARBA00022563"/>
    </source>
</evidence>
<comment type="similarity">
    <text evidence="7">Belongs to the dihydrofolate reductase family.</text>
</comment>
<evidence type="ECO:0000313" key="10">
    <source>
        <dbReference type="Proteomes" id="UP000279236"/>
    </source>
</evidence>
<keyword evidence="6" id="KW-0560">Oxidoreductase</keyword>
<keyword evidence="4" id="KW-0554">One-carbon metabolism</keyword>
<organism evidence="9 10">
    <name type="scientific">Apiotrichum porosum</name>
    <dbReference type="NCBI Taxonomy" id="105984"/>
    <lineage>
        <taxon>Eukaryota</taxon>
        <taxon>Fungi</taxon>
        <taxon>Dikarya</taxon>
        <taxon>Basidiomycota</taxon>
        <taxon>Agaricomycotina</taxon>
        <taxon>Tremellomycetes</taxon>
        <taxon>Trichosporonales</taxon>
        <taxon>Trichosporonaceae</taxon>
        <taxon>Apiotrichum</taxon>
    </lineage>
</organism>
<evidence type="ECO:0000313" key="9">
    <source>
        <dbReference type="EMBL" id="RSH79775.1"/>
    </source>
</evidence>
<dbReference type="AlphaFoldDB" id="A0A427XLM7"/>
<proteinExistence type="inferred from homology"/>
<accession>A0A427XLM7</accession>
<gene>
    <name evidence="9" type="primary">DFR1</name>
    <name evidence="9" type="ORF">EHS24_009433</name>
</gene>
<evidence type="ECO:0000256" key="7">
    <source>
        <dbReference type="RuleBase" id="RU004474"/>
    </source>
</evidence>
<evidence type="ECO:0000256" key="3">
    <source>
        <dbReference type="ARBA" id="ARBA00018886"/>
    </source>
</evidence>
<dbReference type="PRINTS" id="PR00070">
    <property type="entry name" value="DHFR"/>
</dbReference>
<dbReference type="RefSeq" id="XP_028474884.1">
    <property type="nucleotide sequence ID" value="XM_028624716.1"/>
</dbReference>
<evidence type="ECO:0000256" key="5">
    <source>
        <dbReference type="ARBA" id="ARBA00022857"/>
    </source>
</evidence>
<dbReference type="EC" id="1.5.1.3" evidence="2"/>
<dbReference type="OrthoDB" id="414698at2759"/>
<dbReference type="PROSITE" id="PS51330">
    <property type="entry name" value="DHFR_2"/>
    <property type="match status" value="1"/>
</dbReference>
<protein>
    <recommendedName>
        <fullName evidence="3">Dihydrofolate reductase</fullName>
        <ecNumber evidence="2">1.5.1.3</ecNumber>
    </recommendedName>
</protein>
<dbReference type="EMBL" id="RSCE01000009">
    <property type="protein sequence ID" value="RSH79775.1"/>
    <property type="molecule type" value="Genomic_DNA"/>
</dbReference>
<reference evidence="9 10" key="1">
    <citation type="submission" date="2018-11" db="EMBL/GenBank/DDBJ databases">
        <title>Genome sequence of Apiotrichum porosum DSM 27194.</title>
        <authorList>
            <person name="Aliyu H."/>
            <person name="Gorte O."/>
            <person name="Ochsenreither K."/>
        </authorList>
    </citation>
    <scope>NUCLEOTIDE SEQUENCE [LARGE SCALE GENOMIC DNA]</scope>
    <source>
        <strain evidence="9 10">DSM 27194</strain>
    </source>
</reference>
<sequence length="194" mass="21646">MPTSPRLTAIVAATVEGGIGRDGGLPWRLPGEMKYFARVTTGEASTLPTGSRNAVIMGRKTWDGIPPKFRPLKDRHNLVVSRAGVDVSNNTNTTAHGSLEDAITLLPESTHRAFLIGGAQLYDQALPRYCDRVLLTRVLDKIECDAFLADFTSDKSWRQASHKDLCEWVGWEVPEGEVEEKGTKYRFEMWVRDL</sequence>
<dbReference type="InterPro" id="IPR001796">
    <property type="entry name" value="DHFR_dom"/>
</dbReference>